<reference evidence="5 6" key="1">
    <citation type="journal article" date="2024" name="Nat. Commun.">
        <title>Phylogenomics reveals the evolutionary origins of lichenization in chlorophyte algae.</title>
        <authorList>
            <person name="Puginier C."/>
            <person name="Libourel C."/>
            <person name="Otte J."/>
            <person name="Skaloud P."/>
            <person name="Haon M."/>
            <person name="Grisel S."/>
            <person name="Petersen M."/>
            <person name="Berrin J.G."/>
            <person name="Delaux P.M."/>
            <person name="Dal Grande F."/>
            <person name="Keller J."/>
        </authorList>
    </citation>
    <scope>NUCLEOTIDE SEQUENCE [LARGE SCALE GENOMIC DNA]</scope>
    <source>
        <strain evidence="5 6">SAG 2036</strain>
    </source>
</reference>
<sequence>MGWAVVAALLLLHLAASGTAASVGRDRDVPAQSQLWALRHSDTAKRRQDDSLSSSRLLRSVDPQTSTQSLHTTSAADPRQDGLLRQPRQPLMDLPQQIATIATDDPMGASKRRRARQGRPQAELIGSQLETLRKERFGTSTVVNEDDEDDYYDDDVEVPPEKVKQMALDQATHAHLDQVAKDAEAVASTASGPQLKVCILTADFWGMKAAGGTATAYHLLAGVLGGSKDFKVTFLGASNKFAICNEAKPVNSKHNVDFTCLEPRHFEPEVVETFPYERLSHAVLAWLQENPQRCDVLHGHEWGGAFVDVITAVHFRQLRPGMRVAVEPHGGHFWSTQGQVQRPMDVVSLRIDNAERMANQLNDIEISPTNYMTAFLRQRGWKLPRDTITIPNVIPEVEPAALKMMGQEKEVWRVAFFSRLEERKGIKLFTEAVANLNVSGLPRFEVFFVGSEAKIDMRPSSVWLKETTSKWPWKTNLRVGATRDEALDILSSDGVLLVLCSLIDNMPYVVAEAAVKGIPFLVFDVGGTLEMFNGKAHPQNVVLEPSLEALTAKLSEVLHQGKIRSVKLNDAVTNGRQLWLQWHADFAKKFQSLVAEDEQLLAQVAKPPAEAAQLNIIRLNGSHNALELWEPLCKDHPATDNRPLLLLPPEYEFLDPKKGPTELWKIATIAAQRNNVGALTFGAQLPSGKHSFPTSPTWMMYGGDDVHCVENAPVLIDRLGFCKAFLAEARVFRHYTTWVLAMLLHQQDMQLHTYPQAMFKVLNFTSQGYSCMPDKVPVDRALTFPVASNLYRDAEELLRNLHLAPFSKPMVSLIDDFPVQQKHKGWQFGYLTSNTSDEISYLKWHHADTGLVRDGKWSCGSTTFDYPSMHHSLLHPCANAGGGCCNSSAYAPFVLRYESFFHSRQALLVLAYEVWPTCGDGLDFIVRLTPAGSKKKTQVLLKRGYEPDANGQPNRQKIEWRLHIRTGDVIDFIVDPRTNHDCDGLYIVDVSIWTDAAVVSSQR</sequence>
<keyword evidence="6" id="KW-1185">Reference proteome</keyword>
<feature type="signal peptide" evidence="3">
    <location>
        <begin position="1"/>
        <end position="20"/>
    </location>
</feature>
<organism evidence="5 6">
    <name type="scientific">Symbiochloris irregularis</name>
    <dbReference type="NCBI Taxonomy" id="706552"/>
    <lineage>
        <taxon>Eukaryota</taxon>
        <taxon>Viridiplantae</taxon>
        <taxon>Chlorophyta</taxon>
        <taxon>core chlorophytes</taxon>
        <taxon>Trebouxiophyceae</taxon>
        <taxon>Trebouxiales</taxon>
        <taxon>Trebouxiaceae</taxon>
        <taxon>Symbiochloris</taxon>
    </lineage>
</organism>
<dbReference type="Pfam" id="PF00534">
    <property type="entry name" value="Glycos_transf_1"/>
    <property type="match status" value="1"/>
</dbReference>
<keyword evidence="1" id="KW-0328">Glycosyltransferase</keyword>
<dbReference type="AlphaFoldDB" id="A0AAW1PCP5"/>
<feature type="compositionally biased region" description="Basic and acidic residues" evidence="2">
    <location>
        <begin position="40"/>
        <end position="50"/>
    </location>
</feature>
<feature type="compositionally biased region" description="Polar residues" evidence="2">
    <location>
        <begin position="62"/>
        <end position="75"/>
    </location>
</feature>
<evidence type="ECO:0000313" key="6">
    <source>
        <dbReference type="Proteomes" id="UP001465755"/>
    </source>
</evidence>
<dbReference type="CDD" id="cd03801">
    <property type="entry name" value="GT4_PimA-like"/>
    <property type="match status" value="1"/>
</dbReference>
<feature type="region of interest" description="Disordered" evidence="2">
    <location>
        <begin position="40"/>
        <end position="120"/>
    </location>
</feature>
<proteinExistence type="predicted"/>
<evidence type="ECO:0000256" key="1">
    <source>
        <dbReference type="ARBA" id="ARBA00022676"/>
    </source>
</evidence>
<dbReference type="EMBL" id="JALJOQ010000041">
    <property type="protein sequence ID" value="KAK9805857.1"/>
    <property type="molecule type" value="Genomic_DNA"/>
</dbReference>
<dbReference type="SUPFAM" id="SSF53756">
    <property type="entry name" value="UDP-Glycosyltransferase/glycogen phosphorylase"/>
    <property type="match status" value="1"/>
</dbReference>
<name>A0AAW1PCP5_9CHLO</name>
<dbReference type="Gene3D" id="3.40.50.2000">
    <property type="entry name" value="Glycogen Phosphorylase B"/>
    <property type="match status" value="2"/>
</dbReference>
<gene>
    <name evidence="5" type="ORF">WJX73_008965</name>
</gene>
<feature type="compositionally biased region" description="Low complexity" evidence="2">
    <location>
        <begin position="51"/>
        <end position="60"/>
    </location>
</feature>
<feature type="chain" id="PRO_5043519860" description="Glycosyl transferase family 1 domain-containing protein" evidence="3">
    <location>
        <begin position="21"/>
        <end position="1003"/>
    </location>
</feature>
<dbReference type="InterPro" id="IPR001296">
    <property type="entry name" value="Glyco_trans_1"/>
</dbReference>
<comment type="caution">
    <text evidence="5">The sequence shown here is derived from an EMBL/GenBank/DDBJ whole genome shotgun (WGS) entry which is preliminary data.</text>
</comment>
<accession>A0AAW1PCP5</accession>
<dbReference type="GO" id="GO:0016757">
    <property type="term" value="F:glycosyltransferase activity"/>
    <property type="evidence" value="ECO:0007669"/>
    <property type="project" value="UniProtKB-KW"/>
</dbReference>
<evidence type="ECO:0000256" key="3">
    <source>
        <dbReference type="SAM" id="SignalP"/>
    </source>
</evidence>
<evidence type="ECO:0000256" key="2">
    <source>
        <dbReference type="SAM" id="MobiDB-lite"/>
    </source>
</evidence>
<evidence type="ECO:0000313" key="5">
    <source>
        <dbReference type="EMBL" id="KAK9805857.1"/>
    </source>
</evidence>
<dbReference type="Proteomes" id="UP001465755">
    <property type="component" value="Unassembled WGS sequence"/>
</dbReference>
<keyword evidence="1" id="KW-0808">Transferase</keyword>
<keyword evidence="3" id="KW-0732">Signal</keyword>
<protein>
    <recommendedName>
        <fullName evidence="4">Glycosyl transferase family 1 domain-containing protein</fullName>
    </recommendedName>
</protein>
<evidence type="ECO:0000259" key="4">
    <source>
        <dbReference type="Pfam" id="PF00534"/>
    </source>
</evidence>
<feature type="domain" description="Glycosyl transferase family 1" evidence="4">
    <location>
        <begin position="410"/>
        <end position="564"/>
    </location>
</feature>